<evidence type="ECO:0000256" key="2">
    <source>
        <dbReference type="ARBA" id="ARBA00012729"/>
    </source>
</evidence>
<comment type="caution">
    <text evidence="14">Lacks conserved residue(s) required for the propagation of feature annotation.</text>
</comment>
<feature type="signal peptide" evidence="15">
    <location>
        <begin position="1"/>
        <end position="29"/>
    </location>
</feature>
<dbReference type="EC" id="3.2.1.14" evidence="2"/>
<keyword evidence="8 13" id="KW-1015">Disulfide bond</keyword>
<keyword evidence="6" id="KW-0611">Plant defense</keyword>
<evidence type="ECO:0000256" key="13">
    <source>
        <dbReference type="PIRSR" id="PIRSR001060-2"/>
    </source>
</evidence>
<dbReference type="EMBL" id="JBDFQZ010000014">
    <property type="protein sequence ID" value="KAK9665033.1"/>
    <property type="molecule type" value="Genomic_DNA"/>
</dbReference>
<accession>A0AAW1GPX5</accession>
<dbReference type="GO" id="GO:0000272">
    <property type="term" value="P:polysaccharide catabolic process"/>
    <property type="evidence" value="ECO:0007669"/>
    <property type="project" value="UniProtKB-KW"/>
</dbReference>
<dbReference type="Gene3D" id="3.30.60.10">
    <property type="entry name" value="Endochitinase-like"/>
    <property type="match status" value="1"/>
</dbReference>
<dbReference type="CDD" id="cd00325">
    <property type="entry name" value="chitinase_GH19"/>
    <property type="match status" value="1"/>
</dbReference>
<evidence type="ECO:0000256" key="9">
    <source>
        <dbReference type="ARBA" id="ARBA00023277"/>
    </source>
</evidence>
<dbReference type="GO" id="GO:0006032">
    <property type="term" value="P:chitin catabolic process"/>
    <property type="evidence" value="ECO:0007669"/>
    <property type="project" value="UniProtKB-KW"/>
</dbReference>
<keyword evidence="11" id="KW-0624">Polysaccharide degradation</keyword>
<keyword evidence="5" id="KW-0378">Hydrolase</keyword>
<dbReference type="SUPFAM" id="SSF57016">
    <property type="entry name" value="Plant lectins/antimicrobial peptides"/>
    <property type="match status" value="1"/>
</dbReference>
<dbReference type="Gene3D" id="3.30.20.10">
    <property type="entry name" value="Endochitinase, domain 2"/>
    <property type="match status" value="1"/>
</dbReference>
<evidence type="ECO:0000256" key="7">
    <source>
        <dbReference type="ARBA" id="ARBA00023024"/>
    </source>
</evidence>
<dbReference type="AlphaFoldDB" id="A0AAW1GPX5"/>
<evidence type="ECO:0000256" key="15">
    <source>
        <dbReference type="SAM" id="SignalP"/>
    </source>
</evidence>
<evidence type="ECO:0000256" key="10">
    <source>
        <dbReference type="ARBA" id="ARBA00023295"/>
    </source>
</evidence>
<evidence type="ECO:0000256" key="1">
    <source>
        <dbReference type="ARBA" id="ARBA00000822"/>
    </source>
</evidence>
<evidence type="ECO:0000256" key="11">
    <source>
        <dbReference type="ARBA" id="ARBA00023326"/>
    </source>
</evidence>
<proteinExistence type="predicted"/>
<dbReference type="PANTHER" id="PTHR22595">
    <property type="entry name" value="CHITINASE-RELATED"/>
    <property type="match status" value="1"/>
</dbReference>
<protein>
    <recommendedName>
        <fullName evidence="2">chitinase</fullName>
        <ecNumber evidence="2">3.2.1.14</ecNumber>
    </recommendedName>
</protein>
<evidence type="ECO:0000259" key="16">
    <source>
        <dbReference type="PROSITE" id="PS50941"/>
    </source>
</evidence>
<comment type="catalytic activity">
    <reaction evidence="1">
        <text>Random endo-hydrolysis of N-acetyl-beta-D-glucosaminide (1-&gt;4)-beta-linkages in chitin and chitodextrins.</text>
        <dbReference type="EC" id="3.2.1.14"/>
    </reaction>
</comment>
<dbReference type="GO" id="GO:0050832">
    <property type="term" value="P:defense response to fungus"/>
    <property type="evidence" value="ECO:0007669"/>
    <property type="project" value="UniProtKB-ARBA"/>
</dbReference>
<dbReference type="FunFam" id="1.10.530.10:FF:000052">
    <property type="entry name" value="Endochitinase PR4"/>
    <property type="match status" value="1"/>
</dbReference>
<comment type="caution">
    <text evidence="17">The sequence shown here is derived from an EMBL/GenBank/DDBJ whole genome shotgun (WGS) entry which is preliminary data.</text>
</comment>
<dbReference type="Pfam" id="PF00182">
    <property type="entry name" value="Glyco_hydro_19"/>
    <property type="match status" value="2"/>
</dbReference>
<gene>
    <name evidence="17" type="ORF">RND81_14G085800</name>
</gene>
<sequence>MKSTINKTMVTLFLAITITISSLPISSFAQNCGCDPSLCCSQFGFCGTGNDYCGVGCQSGPCNTPSSPSSGSSGVLVSDIVTQDFFDGIISQADDSCPGKNFYSRDAFLSAISSYPEFGTTGSSDDSKREIAAFFANVAHETGRFCSTEENDGAATNDAYCDSSNTQYPCVEGKKYYGRGPMQVSWNFNYGPAGESLGFDGLNNPETLANDAIISFKSALWFWMNNVHSVLNQGFGATIRAINGALECNGQKPDQVNDRIELYQEYCGDFGVDPGQNLSC</sequence>
<evidence type="ECO:0000256" key="14">
    <source>
        <dbReference type="PROSITE-ProRule" id="PRU00261"/>
    </source>
</evidence>
<dbReference type="Pfam" id="PF00187">
    <property type="entry name" value="Chitin_bind_1"/>
    <property type="match status" value="1"/>
</dbReference>
<dbReference type="SMART" id="SM00270">
    <property type="entry name" value="ChtBD1"/>
    <property type="match status" value="1"/>
</dbReference>
<dbReference type="PROSITE" id="PS00774">
    <property type="entry name" value="CHITINASE_19_2"/>
    <property type="match status" value="1"/>
</dbReference>
<feature type="domain" description="Chitin-binding type-1" evidence="16">
    <location>
        <begin position="29"/>
        <end position="64"/>
    </location>
</feature>
<feature type="disulfide bond" evidence="13 14">
    <location>
        <begin position="34"/>
        <end position="46"/>
    </location>
</feature>
<dbReference type="InterPro" id="IPR018371">
    <property type="entry name" value="Chitin-binding_1_CS"/>
</dbReference>
<dbReference type="GO" id="GO:0016998">
    <property type="term" value="P:cell wall macromolecule catabolic process"/>
    <property type="evidence" value="ECO:0007669"/>
    <property type="project" value="InterPro"/>
</dbReference>
<dbReference type="Proteomes" id="UP001443914">
    <property type="component" value="Unassembled WGS sequence"/>
</dbReference>
<organism evidence="17 18">
    <name type="scientific">Saponaria officinalis</name>
    <name type="common">Common soapwort</name>
    <name type="synonym">Lychnis saponaria</name>
    <dbReference type="NCBI Taxonomy" id="3572"/>
    <lineage>
        <taxon>Eukaryota</taxon>
        <taxon>Viridiplantae</taxon>
        <taxon>Streptophyta</taxon>
        <taxon>Embryophyta</taxon>
        <taxon>Tracheophyta</taxon>
        <taxon>Spermatophyta</taxon>
        <taxon>Magnoliopsida</taxon>
        <taxon>eudicotyledons</taxon>
        <taxon>Gunneridae</taxon>
        <taxon>Pentapetalae</taxon>
        <taxon>Caryophyllales</taxon>
        <taxon>Caryophyllaceae</taxon>
        <taxon>Caryophylleae</taxon>
        <taxon>Saponaria</taxon>
    </lineage>
</organism>
<feature type="active site" description="Proton donor" evidence="12">
    <location>
        <position position="141"/>
    </location>
</feature>
<keyword evidence="3 14" id="KW-0147">Chitin-binding</keyword>
<evidence type="ECO:0000256" key="3">
    <source>
        <dbReference type="ARBA" id="ARBA00022669"/>
    </source>
</evidence>
<dbReference type="GO" id="GO:0008843">
    <property type="term" value="F:endochitinase activity"/>
    <property type="evidence" value="ECO:0007669"/>
    <property type="project" value="UniProtKB-EC"/>
</dbReference>
<dbReference type="GO" id="GO:0008061">
    <property type="term" value="F:chitin binding"/>
    <property type="evidence" value="ECO:0007669"/>
    <property type="project" value="UniProtKB-UniRule"/>
</dbReference>
<dbReference type="PIRSF" id="PIRSF001060">
    <property type="entry name" value="Endochitinase"/>
    <property type="match status" value="1"/>
</dbReference>
<feature type="chain" id="PRO_5043430111" description="chitinase" evidence="15">
    <location>
        <begin position="30"/>
        <end position="280"/>
    </location>
</feature>
<evidence type="ECO:0000256" key="6">
    <source>
        <dbReference type="ARBA" id="ARBA00022821"/>
    </source>
</evidence>
<dbReference type="InterPro" id="IPR036861">
    <property type="entry name" value="Endochitinase-like_sf"/>
</dbReference>
<reference evidence="17" key="1">
    <citation type="submission" date="2024-03" db="EMBL/GenBank/DDBJ databases">
        <title>WGS assembly of Saponaria officinalis var. Norfolk2.</title>
        <authorList>
            <person name="Jenkins J."/>
            <person name="Shu S."/>
            <person name="Grimwood J."/>
            <person name="Barry K."/>
            <person name="Goodstein D."/>
            <person name="Schmutz J."/>
            <person name="Leebens-Mack J."/>
            <person name="Osbourn A."/>
        </authorList>
    </citation>
    <scope>NUCLEOTIDE SEQUENCE [LARGE SCALE GENOMIC DNA]</scope>
    <source>
        <strain evidence="17">JIC</strain>
    </source>
</reference>
<keyword evidence="4 15" id="KW-0732">Signal</keyword>
<feature type="disulfide bond" evidence="13 14">
    <location>
        <begin position="39"/>
        <end position="53"/>
    </location>
</feature>
<keyword evidence="9" id="KW-0119">Carbohydrate metabolism</keyword>
<evidence type="ECO:0000313" key="18">
    <source>
        <dbReference type="Proteomes" id="UP001443914"/>
    </source>
</evidence>
<evidence type="ECO:0000256" key="8">
    <source>
        <dbReference type="ARBA" id="ARBA00023157"/>
    </source>
</evidence>
<feature type="disulfide bond" evidence="13">
    <location>
        <begin position="97"/>
        <end position="146"/>
    </location>
</feature>
<dbReference type="InterPro" id="IPR000726">
    <property type="entry name" value="Glyco_hydro_19_cat"/>
</dbReference>
<dbReference type="InterPro" id="IPR023346">
    <property type="entry name" value="Lysozyme-like_dom_sf"/>
</dbReference>
<keyword evidence="10" id="KW-0326">Glycosidase</keyword>
<feature type="disulfide bond" evidence="13">
    <location>
        <begin position="161"/>
        <end position="170"/>
    </location>
</feature>
<dbReference type="CDD" id="cd00035">
    <property type="entry name" value="ChtBD1"/>
    <property type="match status" value="1"/>
</dbReference>
<dbReference type="PROSITE" id="PS00773">
    <property type="entry name" value="CHITINASE_19_1"/>
    <property type="match status" value="1"/>
</dbReference>
<dbReference type="InterPro" id="IPR001002">
    <property type="entry name" value="Chitin-bd_1"/>
</dbReference>
<keyword evidence="7" id="KW-0146">Chitin degradation</keyword>
<keyword evidence="18" id="KW-1185">Reference proteome</keyword>
<evidence type="ECO:0000256" key="4">
    <source>
        <dbReference type="ARBA" id="ARBA00022729"/>
    </source>
</evidence>
<dbReference type="InterPro" id="IPR016283">
    <property type="entry name" value="Glyco_hydro_19"/>
</dbReference>
<dbReference type="FunFam" id="3.30.20.10:FF:000001">
    <property type="entry name" value="Endochitinase (Chitinase)"/>
    <property type="match status" value="1"/>
</dbReference>
<feature type="disulfide bond" evidence="13">
    <location>
        <begin position="248"/>
        <end position="280"/>
    </location>
</feature>
<dbReference type="PANTHER" id="PTHR22595:SF79">
    <property type="entry name" value="CHITINASE 12"/>
    <property type="match status" value="1"/>
</dbReference>
<dbReference type="PROSITE" id="PS00026">
    <property type="entry name" value="CHIT_BIND_I_1"/>
    <property type="match status" value="1"/>
</dbReference>
<dbReference type="PROSITE" id="PS50941">
    <property type="entry name" value="CHIT_BIND_I_2"/>
    <property type="match status" value="1"/>
</dbReference>
<dbReference type="Gene3D" id="1.10.530.10">
    <property type="match status" value="1"/>
</dbReference>
<evidence type="ECO:0000313" key="17">
    <source>
        <dbReference type="EMBL" id="KAK9665033.1"/>
    </source>
</evidence>
<evidence type="ECO:0000256" key="5">
    <source>
        <dbReference type="ARBA" id="ARBA00022801"/>
    </source>
</evidence>
<evidence type="ECO:0000256" key="12">
    <source>
        <dbReference type="PIRSR" id="PIRSR001060-1"/>
    </source>
</evidence>
<name>A0AAW1GPX5_SAPOF</name>
<dbReference type="SUPFAM" id="SSF53955">
    <property type="entry name" value="Lysozyme-like"/>
    <property type="match status" value="1"/>
</dbReference>